<evidence type="ECO:0000256" key="1">
    <source>
        <dbReference type="ARBA" id="ARBA00005806"/>
    </source>
</evidence>
<evidence type="ECO:0000256" key="4">
    <source>
        <dbReference type="ARBA" id="ARBA00023014"/>
    </source>
</evidence>
<comment type="similarity">
    <text evidence="1">Belongs to the FldB/FldC dehydratase alpha/beta subunit family.</text>
</comment>
<reference evidence="6" key="1">
    <citation type="submission" date="2013-08" db="EMBL/GenBank/DDBJ databases">
        <title>Intrasporangium oryzae NRRL B-24470.</title>
        <authorList>
            <person name="Liu H."/>
            <person name="Wang G."/>
        </authorList>
    </citation>
    <scope>NUCLEOTIDE SEQUENCE [LARGE SCALE GENOMIC DNA]</scope>
    <source>
        <strain evidence="6">Q5-1</strain>
    </source>
</reference>
<organism evidence="5 6">
    <name type="scientific">Intrasporangium chromatireducens Q5-1</name>
    <dbReference type="NCBI Taxonomy" id="584657"/>
    <lineage>
        <taxon>Bacteria</taxon>
        <taxon>Bacillati</taxon>
        <taxon>Actinomycetota</taxon>
        <taxon>Actinomycetes</taxon>
        <taxon>Micrococcales</taxon>
        <taxon>Intrasporangiaceae</taxon>
        <taxon>Intrasporangium</taxon>
    </lineage>
</organism>
<dbReference type="GO" id="GO:0016836">
    <property type="term" value="F:hydro-lyase activity"/>
    <property type="evidence" value="ECO:0007669"/>
    <property type="project" value="UniProtKB-ARBA"/>
</dbReference>
<evidence type="ECO:0000256" key="3">
    <source>
        <dbReference type="ARBA" id="ARBA00023004"/>
    </source>
</evidence>
<keyword evidence="4" id="KW-0411">Iron-sulfur</keyword>
<accession>W9GNV6</accession>
<evidence type="ECO:0000313" key="6">
    <source>
        <dbReference type="Proteomes" id="UP000019494"/>
    </source>
</evidence>
<keyword evidence="2" id="KW-0479">Metal-binding</keyword>
<dbReference type="GO" id="GO:0051536">
    <property type="term" value="F:iron-sulfur cluster binding"/>
    <property type="evidence" value="ECO:0007669"/>
    <property type="project" value="UniProtKB-KW"/>
</dbReference>
<proteinExistence type="inferred from homology"/>
<keyword evidence="6" id="KW-1185">Reference proteome</keyword>
<dbReference type="PATRIC" id="fig|584657.3.peg.227"/>
<dbReference type="Pfam" id="PF06050">
    <property type="entry name" value="HGD-D"/>
    <property type="match status" value="1"/>
</dbReference>
<dbReference type="Gene3D" id="1.20.1270.370">
    <property type="match status" value="1"/>
</dbReference>
<dbReference type="InterPro" id="IPR010327">
    <property type="entry name" value="FldB/FldC_alpha/beta"/>
</dbReference>
<sequence length="386" mass="43590">MNAILDRLAEVAADPDRYVVEWKRTHPDRKVAGVLPMNFPEELLHAAGFLPVVIQENNEPDTEGRVILAEFYCGYTRNLADQAAKGRLKIYDAFFLADHCVQLLGAADVMRFKQPHTPIFFGQFIASMSEPSTPARVRGELDHIVAEVERSTGVPLDHGRLAESIRLYNRDRALLRAVFDARREGRVHLSSKAMQNLVKSSMVMDKAEHIALLEQLLSDGIESHDPHARVRLHLSGHFCHAPKQALLELFEDCGAEIVDDDLYHGRRYITTDVREDLEPVAALSQWYFDRNVNVPCPTRVQHNADWDTYLTKAVSESGADGVVILMAKFCEPHMLLYPELRKALEAREIPYLLVETEHAGLPMETLRTRVEALVERISRRAAVAAS</sequence>
<dbReference type="Proteomes" id="UP000019494">
    <property type="component" value="Unassembled WGS sequence"/>
</dbReference>
<dbReference type="GO" id="GO:0046872">
    <property type="term" value="F:metal ion binding"/>
    <property type="evidence" value="ECO:0007669"/>
    <property type="project" value="UniProtKB-KW"/>
</dbReference>
<protein>
    <submittedName>
        <fullName evidence="5">Benzoyl-CoA reductase</fullName>
    </submittedName>
</protein>
<keyword evidence="3" id="KW-0408">Iron</keyword>
<dbReference type="PANTHER" id="PTHR30548">
    <property type="entry name" value="2-HYDROXYGLUTARYL-COA DEHYDRATASE, D-COMPONENT-RELATED"/>
    <property type="match status" value="1"/>
</dbReference>
<dbReference type="EMBL" id="AWQS01000004">
    <property type="protein sequence ID" value="EWT07820.1"/>
    <property type="molecule type" value="Genomic_DNA"/>
</dbReference>
<dbReference type="Gene3D" id="3.40.50.11900">
    <property type="match status" value="1"/>
</dbReference>
<evidence type="ECO:0000313" key="5">
    <source>
        <dbReference type="EMBL" id="EWT07820.1"/>
    </source>
</evidence>
<name>W9GNV6_9MICO</name>
<evidence type="ECO:0000256" key="2">
    <source>
        <dbReference type="ARBA" id="ARBA00022723"/>
    </source>
</evidence>
<dbReference type="Gene3D" id="3.40.50.11890">
    <property type="match status" value="1"/>
</dbReference>
<dbReference type="PANTHER" id="PTHR30548:SF5">
    <property type="entry name" value="SUBUNIT OF OXYGEN-SENSITIVE 2-HYDROXYISOCAPROYL-COA DEHYDRATASE"/>
    <property type="match status" value="1"/>
</dbReference>
<comment type="caution">
    <text evidence="5">The sequence shown here is derived from an EMBL/GenBank/DDBJ whole genome shotgun (WGS) entry which is preliminary data.</text>
</comment>
<dbReference type="RefSeq" id="WP_034712377.1">
    <property type="nucleotide sequence ID" value="NZ_AWQS01000004.1"/>
</dbReference>
<gene>
    <name evidence="5" type="ORF">N864_22475</name>
</gene>
<dbReference type="AlphaFoldDB" id="W9GNV6"/>